<proteinExistence type="predicted"/>
<gene>
    <name evidence="1" type="ORF">H0A36_25730</name>
</gene>
<keyword evidence="2" id="KW-1185">Reference proteome</keyword>
<dbReference type="EMBL" id="JACCKB010000084">
    <property type="protein sequence ID" value="NYZ69420.1"/>
    <property type="molecule type" value="Genomic_DNA"/>
</dbReference>
<name>A0A853I675_9GAMM</name>
<evidence type="ECO:0000313" key="1">
    <source>
        <dbReference type="EMBL" id="NYZ69420.1"/>
    </source>
</evidence>
<evidence type="ECO:0000313" key="2">
    <source>
        <dbReference type="Proteomes" id="UP000569732"/>
    </source>
</evidence>
<dbReference type="AlphaFoldDB" id="A0A853I675"/>
<protein>
    <submittedName>
        <fullName evidence="1">Uncharacterized protein</fullName>
    </submittedName>
</protein>
<dbReference type="RefSeq" id="WP_180571411.1">
    <property type="nucleotide sequence ID" value="NZ_JACCKB010000084.1"/>
</dbReference>
<organism evidence="1 2">
    <name type="scientific">Spartinivicinus marinus</name>
    <dbReference type="NCBI Taxonomy" id="2994442"/>
    <lineage>
        <taxon>Bacteria</taxon>
        <taxon>Pseudomonadati</taxon>
        <taxon>Pseudomonadota</taxon>
        <taxon>Gammaproteobacteria</taxon>
        <taxon>Oceanospirillales</taxon>
        <taxon>Zooshikellaceae</taxon>
        <taxon>Spartinivicinus</taxon>
    </lineage>
</organism>
<dbReference type="Proteomes" id="UP000569732">
    <property type="component" value="Unassembled WGS sequence"/>
</dbReference>
<comment type="caution">
    <text evidence="1">The sequence shown here is derived from an EMBL/GenBank/DDBJ whole genome shotgun (WGS) entry which is preliminary data.</text>
</comment>
<sequence length="165" mass="19206">MAIDFTQQRLAVKRSVQQAFQQNWQFKIKIEDQPTDFALFVKDVTYGLFTINTNPILTGASFVNLPHQAEPGLLTVTLRDHQDRRIHRWLLDWMARIQNPDGTLNPPLHPTLGYVRQLQLLQLTEQNNEQLINTFLVYPSQAGEITESYTEPGFLEFSVTFTRFR</sequence>
<reference evidence="1 2" key="1">
    <citation type="submission" date="2020-07" db="EMBL/GenBank/DDBJ databases">
        <title>Endozoicomonas sp. nov., isolated from sediment.</title>
        <authorList>
            <person name="Gu T."/>
        </authorList>
    </citation>
    <scope>NUCLEOTIDE SEQUENCE [LARGE SCALE GENOMIC DNA]</scope>
    <source>
        <strain evidence="1 2">SM1973</strain>
    </source>
</reference>
<accession>A0A853I675</accession>